<dbReference type="Gene3D" id="3.40.50.2300">
    <property type="match status" value="2"/>
</dbReference>
<dbReference type="Pfam" id="PF00356">
    <property type="entry name" value="LacI"/>
    <property type="match status" value="1"/>
</dbReference>
<evidence type="ECO:0000256" key="1">
    <source>
        <dbReference type="ARBA" id="ARBA00023015"/>
    </source>
</evidence>
<reference evidence="5 6" key="1">
    <citation type="submission" date="2021-12" db="EMBL/GenBank/DDBJ databases">
        <title>Discovery of the Pendulisporaceae a myxobacterial family with distinct sporulation behavior and unique specialized metabolism.</title>
        <authorList>
            <person name="Garcia R."/>
            <person name="Popoff A."/>
            <person name="Bader C.D."/>
            <person name="Loehr J."/>
            <person name="Walesch S."/>
            <person name="Walt C."/>
            <person name="Boldt J."/>
            <person name="Bunk B."/>
            <person name="Haeckl F.J.F.P.J."/>
            <person name="Gunesch A.P."/>
            <person name="Birkelbach J."/>
            <person name="Nuebel U."/>
            <person name="Pietschmann T."/>
            <person name="Bach T."/>
            <person name="Mueller R."/>
        </authorList>
    </citation>
    <scope>NUCLEOTIDE SEQUENCE [LARGE SCALE GENOMIC DNA]</scope>
    <source>
        <strain evidence="5 6">MSr12523</strain>
    </source>
</reference>
<dbReference type="Pfam" id="PF13377">
    <property type="entry name" value="Peripla_BP_3"/>
    <property type="match status" value="1"/>
</dbReference>
<dbReference type="InterPro" id="IPR028082">
    <property type="entry name" value="Peripla_BP_I"/>
</dbReference>
<keyword evidence="1" id="KW-0805">Transcription regulation</keyword>
<gene>
    <name evidence="5" type="ORF">LZC95_11185</name>
</gene>
<dbReference type="PROSITE" id="PS50932">
    <property type="entry name" value="HTH_LACI_2"/>
    <property type="match status" value="1"/>
</dbReference>
<proteinExistence type="predicted"/>
<dbReference type="PANTHER" id="PTHR30146">
    <property type="entry name" value="LACI-RELATED TRANSCRIPTIONAL REPRESSOR"/>
    <property type="match status" value="1"/>
</dbReference>
<dbReference type="CDD" id="cd01392">
    <property type="entry name" value="HTH_LacI"/>
    <property type="match status" value="1"/>
</dbReference>
<evidence type="ECO:0000256" key="2">
    <source>
        <dbReference type="ARBA" id="ARBA00023125"/>
    </source>
</evidence>
<dbReference type="SMART" id="SM00354">
    <property type="entry name" value="HTH_LACI"/>
    <property type="match status" value="1"/>
</dbReference>
<dbReference type="InterPro" id="IPR046335">
    <property type="entry name" value="LacI/GalR-like_sensor"/>
</dbReference>
<keyword evidence="3" id="KW-0804">Transcription</keyword>
<dbReference type="SUPFAM" id="SSF53822">
    <property type="entry name" value="Periplasmic binding protein-like I"/>
    <property type="match status" value="1"/>
</dbReference>
<evidence type="ECO:0000313" key="6">
    <source>
        <dbReference type="Proteomes" id="UP001379533"/>
    </source>
</evidence>
<dbReference type="GO" id="GO:0003677">
    <property type="term" value="F:DNA binding"/>
    <property type="evidence" value="ECO:0007669"/>
    <property type="project" value="UniProtKB-KW"/>
</dbReference>
<dbReference type="InterPro" id="IPR000843">
    <property type="entry name" value="HTH_LacI"/>
</dbReference>
<keyword evidence="6" id="KW-1185">Reference proteome</keyword>
<dbReference type="Gene3D" id="1.10.260.40">
    <property type="entry name" value="lambda repressor-like DNA-binding domains"/>
    <property type="match status" value="1"/>
</dbReference>
<sequence>MKRRINIVKLAEHLGLAVSTVSKALNDRSDVSDATKRRVSEAAQKFGFSPDPAARRLRSRTSETIGFVLSPPQSHFAHPFFLDLLMGVDEGLETTPFQLVIVTGRTVEAELESFRRLVERQRVDAVMFGRTRRDDARIRYLQERNVPFVALGRSETGKPFSFVDIDRTVAGRNGTARLVGLGHRRIGLLSTPNYLMMSHHLQEGYRAALNAAKLPFDADLVVETKFSEEGGLSGARQLLAMKDSPTAFMCGHDLIASGAMQAIAETAKLPGRDVAIIGCDNHPLGPYLHPPLTTFSAPTLEAGRRMVEMVLALLDGHKPEELQEVWSPELILRSSHGAPRTTKR</sequence>
<evidence type="ECO:0000313" key="5">
    <source>
        <dbReference type="EMBL" id="WXA97397.1"/>
    </source>
</evidence>
<dbReference type="InterPro" id="IPR010982">
    <property type="entry name" value="Lambda_DNA-bd_dom_sf"/>
</dbReference>
<dbReference type="SUPFAM" id="SSF47413">
    <property type="entry name" value="lambda repressor-like DNA-binding domains"/>
    <property type="match status" value="1"/>
</dbReference>
<dbReference type="PANTHER" id="PTHR30146:SF109">
    <property type="entry name" value="HTH-TYPE TRANSCRIPTIONAL REGULATOR GALS"/>
    <property type="match status" value="1"/>
</dbReference>
<evidence type="ECO:0000256" key="3">
    <source>
        <dbReference type="ARBA" id="ARBA00023163"/>
    </source>
</evidence>
<dbReference type="Proteomes" id="UP001379533">
    <property type="component" value="Chromosome"/>
</dbReference>
<dbReference type="RefSeq" id="WP_394848014.1">
    <property type="nucleotide sequence ID" value="NZ_CP089982.1"/>
</dbReference>
<accession>A0ABZ2KFC9</accession>
<evidence type="ECO:0000259" key="4">
    <source>
        <dbReference type="PROSITE" id="PS50932"/>
    </source>
</evidence>
<dbReference type="EMBL" id="CP089982">
    <property type="protein sequence ID" value="WXA97397.1"/>
    <property type="molecule type" value="Genomic_DNA"/>
</dbReference>
<feature type="domain" description="HTH lacI-type" evidence="4">
    <location>
        <begin position="5"/>
        <end position="59"/>
    </location>
</feature>
<protein>
    <submittedName>
        <fullName evidence="5">LacI family DNA-binding transcriptional regulator</fullName>
    </submittedName>
</protein>
<keyword evidence="2 5" id="KW-0238">DNA-binding</keyword>
<name>A0ABZ2KFC9_9BACT</name>
<dbReference type="CDD" id="cd20010">
    <property type="entry name" value="PBP1_AglR-like"/>
    <property type="match status" value="1"/>
</dbReference>
<organism evidence="5 6">
    <name type="scientific">Pendulispora brunnea</name>
    <dbReference type="NCBI Taxonomy" id="2905690"/>
    <lineage>
        <taxon>Bacteria</taxon>
        <taxon>Pseudomonadati</taxon>
        <taxon>Myxococcota</taxon>
        <taxon>Myxococcia</taxon>
        <taxon>Myxococcales</taxon>
        <taxon>Sorangiineae</taxon>
        <taxon>Pendulisporaceae</taxon>
        <taxon>Pendulispora</taxon>
    </lineage>
</organism>